<evidence type="ECO:0000259" key="1">
    <source>
        <dbReference type="Pfam" id="PF12657"/>
    </source>
</evidence>
<evidence type="ECO:0008006" key="5">
    <source>
        <dbReference type="Google" id="ProtNLM"/>
    </source>
</evidence>
<organism evidence="3 4">
    <name type="scientific">Lepidopterella palustris CBS 459.81</name>
    <dbReference type="NCBI Taxonomy" id="1314670"/>
    <lineage>
        <taxon>Eukaryota</taxon>
        <taxon>Fungi</taxon>
        <taxon>Dikarya</taxon>
        <taxon>Ascomycota</taxon>
        <taxon>Pezizomycotina</taxon>
        <taxon>Dothideomycetes</taxon>
        <taxon>Pleosporomycetidae</taxon>
        <taxon>Mytilinidiales</taxon>
        <taxon>Argynnaceae</taxon>
        <taxon>Lepidopterella</taxon>
    </lineage>
</organism>
<accession>A0A8E2E962</accession>
<gene>
    <name evidence="3" type="ORF">K432DRAFT_329816</name>
</gene>
<evidence type="ECO:0000313" key="3">
    <source>
        <dbReference type="EMBL" id="OCK79605.1"/>
    </source>
</evidence>
<name>A0A8E2E962_9PEZI</name>
<evidence type="ECO:0000259" key="2">
    <source>
        <dbReference type="Pfam" id="PF12660"/>
    </source>
</evidence>
<protein>
    <recommendedName>
        <fullName evidence="5">Transcription factor IIIC putative zinc-finger domain-containing protein</fullName>
    </recommendedName>
</protein>
<keyword evidence="4" id="KW-1185">Reference proteome</keyword>
<dbReference type="PANTHER" id="PTHR15496:SF2">
    <property type="entry name" value="GENERAL TRANSCRIPTION FACTOR 3C POLYPEPTIDE 4"/>
    <property type="match status" value="1"/>
</dbReference>
<dbReference type="OrthoDB" id="6021743at2759"/>
<proteinExistence type="predicted"/>
<sequence length="791" mass="87993">MSGVTTLNSWPSCLNSLTWSQDCEIAIAAGEHVQILIPNLDALNEIEVDTSHRASLWHNITLQTNLWTKRELPVKEPATFRNFSIGEELSLSTVAAIEWSPPGMAKHRRCALAILTSNLLLSIWEADSNPRKTTSWKRVLIVNHVLDRYFAGIENDDAETEWEENQRLRQSVRAFSWSPPTSDSRPASTIGTRLSWGAPLIALSNDNNEIVVLTIQSPYEPFSSHTEWSAKVITHFSILDPATDPLRNPSTFDEYLDQQRYISHLAWSPWSGWGNDRLQSVLAYSTNKEMRARNVFVSNPDHDPSSLVVDDNETTYQNISLRHAGPLKWCPQILNQDRMLLVAFSQDNVLCYDISAKDMKNYDISKHGLDERWDAISGVAFKIRSPDDVKMYFSSLLSTARAPTAALKLPLGRYSALATPSWQAQILESQALFSARHDLAGNAFTKTWGLASSPLGDLVATCISLHPSDMVEYLTPDGRSCTVTLSGTGDSGGKFILHSNGDIRDVSAETILFCIKRWFGNNSETDEIAAASKKTILQELLRSFGTYIPVVKSPEYLPDGIHIPGTEDPQYLIATLKQRVYFPTKTLQDRYQILVSTICSPDMPTEIQHLMITHRISQEVLALPDYLCVGSKLSAKILTIISIVLEKLLELGGNPVPQSSAHLNTEKCDICDSPVNLESLDWAKCAQGHQFARCGLSFLAIQAPGISNFCGICKKQFLSKEYIMLEDQIIRDDTYNVGAEADVEVEDAATENRSATKEKSQANGRRQPLSLARLLFAACDVCIYCGGKFVG</sequence>
<dbReference type="GO" id="GO:0000127">
    <property type="term" value="C:transcription factor TFIIIC complex"/>
    <property type="evidence" value="ECO:0007669"/>
    <property type="project" value="InterPro"/>
</dbReference>
<dbReference type="Pfam" id="PF12660">
    <property type="entry name" value="zf-TFIIIC"/>
    <property type="match status" value="1"/>
</dbReference>
<dbReference type="EMBL" id="KV744996">
    <property type="protein sequence ID" value="OCK79605.1"/>
    <property type="molecule type" value="Genomic_DNA"/>
</dbReference>
<dbReference type="InterPro" id="IPR024764">
    <property type="entry name" value="TFIIIC_Znf"/>
</dbReference>
<dbReference type="Pfam" id="PF12657">
    <property type="entry name" value="TFIIIC_delta"/>
    <property type="match status" value="1"/>
</dbReference>
<evidence type="ECO:0000313" key="4">
    <source>
        <dbReference type="Proteomes" id="UP000250266"/>
    </source>
</evidence>
<reference evidence="3 4" key="1">
    <citation type="journal article" date="2016" name="Nat. Commun.">
        <title>Ectomycorrhizal ecology is imprinted in the genome of the dominant symbiotic fungus Cenococcum geophilum.</title>
        <authorList>
            <consortium name="DOE Joint Genome Institute"/>
            <person name="Peter M."/>
            <person name="Kohler A."/>
            <person name="Ohm R.A."/>
            <person name="Kuo A."/>
            <person name="Krutzmann J."/>
            <person name="Morin E."/>
            <person name="Arend M."/>
            <person name="Barry K.W."/>
            <person name="Binder M."/>
            <person name="Choi C."/>
            <person name="Clum A."/>
            <person name="Copeland A."/>
            <person name="Grisel N."/>
            <person name="Haridas S."/>
            <person name="Kipfer T."/>
            <person name="LaButti K."/>
            <person name="Lindquist E."/>
            <person name="Lipzen A."/>
            <person name="Maire R."/>
            <person name="Meier B."/>
            <person name="Mihaltcheva S."/>
            <person name="Molinier V."/>
            <person name="Murat C."/>
            <person name="Poggeler S."/>
            <person name="Quandt C.A."/>
            <person name="Sperisen C."/>
            <person name="Tritt A."/>
            <person name="Tisserant E."/>
            <person name="Crous P.W."/>
            <person name="Henrissat B."/>
            <person name="Nehls U."/>
            <person name="Egli S."/>
            <person name="Spatafora J.W."/>
            <person name="Grigoriev I.V."/>
            <person name="Martin F.M."/>
        </authorList>
    </citation>
    <scope>NUCLEOTIDE SEQUENCE [LARGE SCALE GENOMIC DNA]</scope>
    <source>
        <strain evidence="3 4">CBS 459.81</strain>
    </source>
</reference>
<dbReference type="PANTHER" id="PTHR15496">
    <property type="entry name" value="GENERAL TRANSCRIPTION FACTOR 3C POLYPEPTIDE 4 FAMILY"/>
    <property type="match status" value="1"/>
</dbReference>
<dbReference type="AlphaFoldDB" id="A0A8E2E962"/>
<dbReference type="GO" id="GO:0006384">
    <property type="term" value="P:transcription initiation at RNA polymerase III promoter"/>
    <property type="evidence" value="ECO:0007669"/>
    <property type="project" value="InterPro"/>
</dbReference>
<dbReference type="InterPro" id="IPR044230">
    <property type="entry name" value="GTF3C4"/>
</dbReference>
<dbReference type="GO" id="GO:0004402">
    <property type="term" value="F:histone acetyltransferase activity"/>
    <property type="evidence" value="ECO:0007669"/>
    <property type="project" value="InterPro"/>
</dbReference>
<feature type="domain" description="Transcription factor IIIC putative zinc-finger" evidence="2">
    <location>
        <begin position="660"/>
        <end position="789"/>
    </location>
</feature>
<feature type="domain" description="Transcription factor IIIC 90kDa subunit N-terminal" evidence="1">
    <location>
        <begin position="19"/>
        <end position="485"/>
    </location>
</feature>
<dbReference type="Proteomes" id="UP000250266">
    <property type="component" value="Unassembled WGS sequence"/>
</dbReference>
<dbReference type="InterPro" id="IPR024761">
    <property type="entry name" value="TFIIIC_delta_N"/>
</dbReference>